<evidence type="ECO:0000259" key="4">
    <source>
        <dbReference type="Pfam" id="PF00496"/>
    </source>
</evidence>
<dbReference type="Pfam" id="PF00496">
    <property type="entry name" value="SBP_bac_5"/>
    <property type="match status" value="1"/>
</dbReference>
<keyword evidence="6" id="KW-1185">Reference proteome</keyword>
<dbReference type="PIRSF" id="PIRSF002741">
    <property type="entry name" value="MppA"/>
    <property type="match status" value="1"/>
</dbReference>
<dbReference type="GO" id="GO:0015833">
    <property type="term" value="P:peptide transport"/>
    <property type="evidence" value="ECO:0007669"/>
    <property type="project" value="TreeGrafter"/>
</dbReference>
<dbReference type="InterPro" id="IPR030678">
    <property type="entry name" value="Peptide/Ni-bd"/>
</dbReference>
<comment type="subcellular location">
    <subcellularLocation>
        <location evidence="1">Periplasm</location>
    </subcellularLocation>
</comment>
<keyword evidence="3" id="KW-0732">Signal</keyword>
<comment type="similarity">
    <text evidence="2">Belongs to the bacterial solute-binding protein 5 family.</text>
</comment>
<dbReference type="RefSeq" id="WP_090561421.1">
    <property type="nucleotide sequence ID" value="NZ_FMXZ01000002.1"/>
</dbReference>
<dbReference type="InterPro" id="IPR000914">
    <property type="entry name" value="SBP_5_dom"/>
</dbReference>
<evidence type="ECO:0000256" key="1">
    <source>
        <dbReference type="ARBA" id="ARBA00004418"/>
    </source>
</evidence>
<name>A0A1G6ZDX6_9PROT</name>
<feature type="signal peptide" evidence="3">
    <location>
        <begin position="1"/>
        <end position="26"/>
    </location>
</feature>
<organism evidence="5 6">
    <name type="scientific">Belnapia rosea</name>
    <dbReference type="NCBI Taxonomy" id="938405"/>
    <lineage>
        <taxon>Bacteria</taxon>
        <taxon>Pseudomonadati</taxon>
        <taxon>Pseudomonadota</taxon>
        <taxon>Alphaproteobacteria</taxon>
        <taxon>Acetobacterales</taxon>
        <taxon>Roseomonadaceae</taxon>
        <taxon>Belnapia</taxon>
    </lineage>
</organism>
<accession>A0A1G6ZDX6</accession>
<dbReference type="SUPFAM" id="SSF53850">
    <property type="entry name" value="Periplasmic binding protein-like II"/>
    <property type="match status" value="1"/>
</dbReference>
<evidence type="ECO:0000256" key="3">
    <source>
        <dbReference type="SAM" id="SignalP"/>
    </source>
</evidence>
<dbReference type="STRING" id="938405.SAMN02927895_01243"/>
<reference evidence="5 6" key="1">
    <citation type="submission" date="2016-10" db="EMBL/GenBank/DDBJ databases">
        <authorList>
            <person name="de Groot N.N."/>
        </authorList>
    </citation>
    <scope>NUCLEOTIDE SEQUENCE [LARGE SCALE GENOMIC DNA]</scope>
    <source>
        <strain evidence="5 6">CPCC 100156</strain>
    </source>
</reference>
<protein>
    <submittedName>
        <fullName evidence="5">ABC-type transport system, substrate-binding protein</fullName>
    </submittedName>
</protein>
<evidence type="ECO:0000313" key="5">
    <source>
        <dbReference type="EMBL" id="SDE00503.1"/>
    </source>
</evidence>
<dbReference type="OrthoDB" id="9773508at2"/>
<evidence type="ECO:0000313" key="6">
    <source>
        <dbReference type="Proteomes" id="UP000198925"/>
    </source>
</evidence>
<dbReference type="CDD" id="cd08495">
    <property type="entry name" value="PBP2_NikA_DppA_OppA_like_8"/>
    <property type="match status" value="1"/>
</dbReference>
<dbReference type="GO" id="GO:0043190">
    <property type="term" value="C:ATP-binding cassette (ABC) transporter complex"/>
    <property type="evidence" value="ECO:0007669"/>
    <property type="project" value="InterPro"/>
</dbReference>
<feature type="domain" description="Solute-binding protein family 5" evidence="4">
    <location>
        <begin position="83"/>
        <end position="438"/>
    </location>
</feature>
<dbReference type="InterPro" id="IPR039424">
    <property type="entry name" value="SBP_5"/>
</dbReference>
<proteinExistence type="inferred from homology"/>
<dbReference type="PANTHER" id="PTHR30290">
    <property type="entry name" value="PERIPLASMIC BINDING COMPONENT OF ABC TRANSPORTER"/>
    <property type="match status" value="1"/>
</dbReference>
<sequence>MRTTTITRRSLLGAAAALPLWDPARAQAPAQGGTLRVGMTLAAIPLSNGCPDQGGEGQRFMGITLYNFLVEWDLTQADRPSGLKPGLATAWQVDPANPKRWWFEIRQGVRFHDGKTLTAEDVAFSFDRAFRRDAPWFDSRANAQVQLRMPTLADWGAEGPDRFWLETIYPDSTVPYGTVYIGITHKGAWEAAGRSWDAYLNRPVGTGPWKLESFAIRERAVLVRNADHWEAARIPRCERLVLLPLPDANTRVAALRSGQVDFIEAPPPDALASLRAAGFQTVVNEYPHNWTWHFSMLEGSPWRDVRVRKAANLAIDRAGMKAMLGGTMLEGAGIVTPDSPWYGTPSFKLDYAPDKARALLAEAGFGPRNPLRTKVAISAGGSGQMQPLAMNEVVQQNLKDVGIEVDFEVVEWNSLLVTRREGAAKSAQRGVAAINVSYGAGDPFSGFMRIMKADMAAPVGGNWGNLNDPVLEPMFKAAYEAMDPAEQDRILARIHTRVVDEALFLFVAHDLNPRAMSRRVRGFVQARNWSQDLTPISLS</sequence>
<dbReference type="GO" id="GO:0030288">
    <property type="term" value="C:outer membrane-bounded periplasmic space"/>
    <property type="evidence" value="ECO:0007669"/>
    <property type="project" value="UniProtKB-ARBA"/>
</dbReference>
<dbReference type="EMBL" id="FMZX01000016">
    <property type="protein sequence ID" value="SDE00503.1"/>
    <property type="molecule type" value="Genomic_DNA"/>
</dbReference>
<evidence type="ECO:0000256" key="2">
    <source>
        <dbReference type="ARBA" id="ARBA00005695"/>
    </source>
</evidence>
<dbReference type="GO" id="GO:1904680">
    <property type="term" value="F:peptide transmembrane transporter activity"/>
    <property type="evidence" value="ECO:0007669"/>
    <property type="project" value="TreeGrafter"/>
</dbReference>
<gene>
    <name evidence="5" type="ORF">SAMN04487779_101653</name>
</gene>
<feature type="chain" id="PRO_5011483550" evidence="3">
    <location>
        <begin position="27"/>
        <end position="539"/>
    </location>
</feature>
<dbReference type="Gene3D" id="3.10.105.10">
    <property type="entry name" value="Dipeptide-binding Protein, Domain 3"/>
    <property type="match status" value="1"/>
</dbReference>
<dbReference type="Gene3D" id="3.40.190.10">
    <property type="entry name" value="Periplasmic binding protein-like II"/>
    <property type="match status" value="1"/>
</dbReference>
<dbReference type="Proteomes" id="UP000198925">
    <property type="component" value="Unassembled WGS sequence"/>
</dbReference>
<dbReference type="AlphaFoldDB" id="A0A1G6ZDX6"/>
<dbReference type="PANTHER" id="PTHR30290:SF83">
    <property type="entry name" value="ABC TRANSPORTER SUBSTRATE-BINDING PROTEIN"/>
    <property type="match status" value="1"/>
</dbReference>